<dbReference type="Gene3D" id="3.30.360.10">
    <property type="entry name" value="Dihydrodipicolinate Reductase, domain 2"/>
    <property type="match status" value="1"/>
</dbReference>
<gene>
    <name evidence="5" type="primary">gfo_4</name>
    <name evidence="5" type="ORF">CA85_08840</name>
</gene>
<keyword evidence="1 5" id="KW-0560">Oxidoreductase</keyword>
<dbReference type="SUPFAM" id="SSF51735">
    <property type="entry name" value="NAD(P)-binding Rossmann-fold domains"/>
    <property type="match status" value="1"/>
</dbReference>
<evidence type="ECO:0000313" key="5">
    <source>
        <dbReference type="EMBL" id="TWT74000.1"/>
    </source>
</evidence>
<dbReference type="PANTHER" id="PTHR43818">
    <property type="entry name" value="BCDNA.GH03377"/>
    <property type="match status" value="1"/>
</dbReference>
<dbReference type="PROSITE" id="PS51318">
    <property type="entry name" value="TAT"/>
    <property type="match status" value="1"/>
</dbReference>
<feature type="domain" description="Gfo/Idh/MocA-like oxidoreductase C-terminal" evidence="3">
    <location>
        <begin position="310"/>
        <end position="362"/>
    </location>
</feature>
<dbReference type="PRINTS" id="PR01775">
    <property type="entry name" value="GLFROXRDTASE"/>
</dbReference>
<evidence type="ECO:0000313" key="6">
    <source>
        <dbReference type="Proteomes" id="UP000318053"/>
    </source>
</evidence>
<dbReference type="InterPro" id="IPR006311">
    <property type="entry name" value="TAT_signal"/>
</dbReference>
<evidence type="ECO:0000259" key="2">
    <source>
        <dbReference type="Pfam" id="PF01408"/>
    </source>
</evidence>
<proteinExistence type="predicted"/>
<dbReference type="PANTHER" id="PTHR43818:SF11">
    <property type="entry name" value="BCDNA.GH03377"/>
    <property type="match status" value="1"/>
</dbReference>
<dbReference type="InterPro" id="IPR036291">
    <property type="entry name" value="NAD(P)-bd_dom_sf"/>
</dbReference>
<evidence type="ECO:0000259" key="3">
    <source>
        <dbReference type="Pfam" id="PF02894"/>
    </source>
</evidence>
<dbReference type="InterPro" id="IPR004104">
    <property type="entry name" value="Gfo/Idh/MocA-like_OxRdtase_C"/>
</dbReference>
<name>A0A5C5YFD1_9BACT</name>
<accession>A0A5C5YFD1</accession>
<dbReference type="InterPro" id="IPR050463">
    <property type="entry name" value="Gfo/Idh/MocA_oxidrdct_glycsds"/>
</dbReference>
<dbReference type="GO" id="GO:0047061">
    <property type="term" value="F:glucose-fructose oxidoreductase activity"/>
    <property type="evidence" value="ECO:0007669"/>
    <property type="project" value="UniProtKB-EC"/>
</dbReference>
<dbReference type="Proteomes" id="UP000318053">
    <property type="component" value="Unassembled WGS sequence"/>
</dbReference>
<dbReference type="Pfam" id="PF22725">
    <property type="entry name" value="GFO_IDH_MocA_C3"/>
    <property type="match status" value="1"/>
</dbReference>
<dbReference type="InterPro" id="IPR055170">
    <property type="entry name" value="GFO_IDH_MocA-like_dom"/>
</dbReference>
<dbReference type="EC" id="1.1.99.28" evidence="5"/>
<feature type="domain" description="Gfo/Idh/MocA-like oxidoreductase N-terminal" evidence="2">
    <location>
        <begin position="36"/>
        <end position="160"/>
    </location>
</feature>
<dbReference type="GO" id="GO:0000166">
    <property type="term" value="F:nucleotide binding"/>
    <property type="evidence" value="ECO:0007669"/>
    <property type="project" value="InterPro"/>
</dbReference>
<dbReference type="EMBL" id="SJPK01000002">
    <property type="protein sequence ID" value="TWT74000.1"/>
    <property type="molecule type" value="Genomic_DNA"/>
</dbReference>
<sequence length="362" mass="39751">MMPFNRRDFLSTAATIGAASTFGVHTSLAAESKSTVNFALVGLGSLSTNQLAPALQKTKHAKLVGIVTGTPKKEKTWADKYGIQKQNIYNYETYDKIRDNEDIDVVYIVLPNGMHAEYTVRAAEAGKHVLCEKPMANSSEECRQMIAACDQNNRKLAIGYRCQFEPHHQQCIELARSEKFGSLKAVEAGFGFTIGDPNQWRLDAKLAGGGALMDVGVYALQACRYLTGEEPQSITAQETKTDPKKFAEVDETITWTMKMPSGVNCFCATSYAFRGVNRYHAYADKGWFGLDPAFSYGGLRGQTSEGAIEAPEVDQFAAEIDAFAKCILEDRESSVAGEEGLRDLLAVEAIYESIQSGRRVDL</sequence>
<dbReference type="Gene3D" id="3.40.50.720">
    <property type="entry name" value="NAD(P)-binding Rossmann-like Domain"/>
    <property type="match status" value="1"/>
</dbReference>
<dbReference type="Pfam" id="PF02894">
    <property type="entry name" value="GFO_IDH_MocA_C"/>
    <property type="match status" value="1"/>
</dbReference>
<evidence type="ECO:0000256" key="1">
    <source>
        <dbReference type="ARBA" id="ARBA00023002"/>
    </source>
</evidence>
<dbReference type="Pfam" id="PF01408">
    <property type="entry name" value="GFO_IDH_MocA"/>
    <property type="match status" value="1"/>
</dbReference>
<protein>
    <submittedName>
        <fullName evidence="5">Glucose--fructose oxidoreductase</fullName>
        <ecNumber evidence="5">1.1.99.28</ecNumber>
    </submittedName>
</protein>
<keyword evidence="6" id="KW-1185">Reference proteome</keyword>
<dbReference type="AlphaFoldDB" id="A0A5C5YFD1"/>
<reference evidence="5 6" key="1">
    <citation type="submission" date="2019-02" db="EMBL/GenBank/DDBJ databases">
        <title>Deep-cultivation of Planctomycetes and their phenomic and genomic characterization uncovers novel biology.</title>
        <authorList>
            <person name="Wiegand S."/>
            <person name="Jogler M."/>
            <person name="Boedeker C."/>
            <person name="Pinto D."/>
            <person name="Vollmers J."/>
            <person name="Rivas-Marin E."/>
            <person name="Kohn T."/>
            <person name="Peeters S.H."/>
            <person name="Heuer A."/>
            <person name="Rast P."/>
            <person name="Oberbeckmann S."/>
            <person name="Bunk B."/>
            <person name="Jeske O."/>
            <person name="Meyerdierks A."/>
            <person name="Storesund J.E."/>
            <person name="Kallscheuer N."/>
            <person name="Luecker S."/>
            <person name="Lage O.M."/>
            <person name="Pohl T."/>
            <person name="Merkel B.J."/>
            <person name="Hornburger P."/>
            <person name="Mueller R.-W."/>
            <person name="Bruemmer F."/>
            <person name="Labrenz M."/>
            <person name="Spormann A.M."/>
            <person name="Op Den Camp H."/>
            <person name="Overmann J."/>
            <person name="Amann R."/>
            <person name="Jetten M.S.M."/>
            <person name="Mascher T."/>
            <person name="Medema M.H."/>
            <person name="Devos D.P."/>
            <person name="Kaster A.-K."/>
            <person name="Ovreas L."/>
            <person name="Rohde M."/>
            <person name="Galperin M.Y."/>
            <person name="Jogler C."/>
        </authorList>
    </citation>
    <scope>NUCLEOTIDE SEQUENCE [LARGE SCALE GENOMIC DNA]</scope>
    <source>
        <strain evidence="5 6">CA85</strain>
    </source>
</reference>
<dbReference type="InterPro" id="IPR000683">
    <property type="entry name" value="Gfo/Idh/MocA-like_OxRdtase_N"/>
</dbReference>
<comment type="caution">
    <text evidence="5">The sequence shown here is derived from an EMBL/GenBank/DDBJ whole genome shotgun (WGS) entry which is preliminary data.</text>
</comment>
<organism evidence="5 6">
    <name type="scientific">Allorhodopirellula solitaria</name>
    <dbReference type="NCBI Taxonomy" id="2527987"/>
    <lineage>
        <taxon>Bacteria</taxon>
        <taxon>Pseudomonadati</taxon>
        <taxon>Planctomycetota</taxon>
        <taxon>Planctomycetia</taxon>
        <taxon>Pirellulales</taxon>
        <taxon>Pirellulaceae</taxon>
        <taxon>Allorhodopirellula</taxon>
    </lineage>
</organism>
<dbReference type="SUPFAM" id="SSF55347">
    <property type="entry name" value="Glyceraldehyde-3-phosphate dehydrogenase-like, C-terminal domain"/>
    <property type="match status" value="1"/>
</dbReference>
<evidence type="ECO:0000259" key="4">
    <source>
        <dbReference type="Pfam" id="PF22725"/>
    </source>
</evidence>
<feature type="domain" description="GFO/IDH/MocA-like oxidoreductase" evidence="4">
    <location>
        <begin position="169"/>
        <end position="288"/>
    </location>
</feature>
<dbReference type="InterPro" id="IPR008354">
    <property type="entry name" value="Glc-Fru_OxRdtase_bac"/>
</dbReference>
<dbReference type="RefSeq" id="WP_246112487.1">
    <property type="nucleotide sequence ID" value="NZ_SJPK01000002.1"/>
</dbReference>